<evidence type="ECO:0000256" key="1">
    <source>
        <dbReference type="ARBA" id="ARBA00001947"/>
    </source>
</evidence>
<dbReference type="InterPro" id="IPR036291">
    <property type="entry name" value="NAD(P)-bd_dom_sf"/>
</dbReference>
<protein>
    <submittedName>
        <fullName evidence="5">Alcohol dehydrogenase</fullName>
    </submittedName>
</protein>
<proteinExistence type="predicted"/>
<dbReference type="Proteomes" id="UP000294257">
    <property type="component" value="Unassembled WGS sequence"/>
</dbReference>
<evidence type="ECO:0000313" key="5">
    <source>
        <dbReference type="EMBL" id="RZS40732.1"/>
    </source>
</evidence>
<dbReference type="SUPFAM" id="SSF50129">
    <property type="entry name" value="GroES-like"/>
    <property type="match status" value="1"/>
</dbReference>
<reference evidence="5 6" key="1">
    <citation type="submission" date="2019-02" db="EMBL/GenBank/DDBJ databases">
        <title>Genomic Encyclopedia of Type Strains, Phase IV (KMG-IV): sequencing the most valuable type-strain genomes for metagenomic binning, comparative biology and taxonomic classification.</title>
        <authorList>
            <person name="Goeker M."/>
        </authorList>
    </citation>
    <scope>NUCLEOTIDE SEQUENCE [LARGE SCALE GENOMIC DNA]</scope>
    <source>
        <strain evidence="5 6">DSM 101727</strain>
    </source>
</reference>
<keyword evidence="3" id="KW-0862">Zinc</keyword>
<organism evidence="5 6">
    <name type="scientific">Herbihabitans rhizosphaerae</name>
    <dbReference type="NCBI Taxonomy" id="1872711"/>
    <lineage>
        <taxon>Bacteria</taxon>
        <taxon>Bacillati</taxon>
        <taxon>Actinomycetota</taxon>
        <taxon>Actinomycetes</taxon>
        <taxon>Pseudonocardiales</taxon>
        <taxon>Pseudonocardiaceae</taxon>
        <taxon>Herbihabitans</taxon>
    </lineage>
</organism>
<dbReference type="InterPro" id="IPR013154">
    <property type="entry name" value="ADH-like_N"/>
</dbReference>
<dbReference type="RefSeq" id="WP_130343749.1">
    <property type="nucleotide sequence ID" value="NZ_SGWQ01000003.1"/>
</dbReference>
<comment type="cofactor">
    <cofactor evidence="1">
        <name>Zn(2+)</name>
        <dbReference type="ChEBI" id="CHEBI:29105"/>
    </cofactor>
</comment>
<evidence type="ECO:0000313" key="6">
    <source>
        <dbReference type="Proteomes" id="UP000294257"/>
    </source>
</evidence>
<evidence type="ECO:0000259" key="4">
    <source>
        <dbReference type="Pfam" id="PF08240"/>
    </source>
</evidence>
<sequence length="409" mass="43945">MRIRHRPRGIVRQAAGLLTPGAMAAGRLALERDAGARLSRLTDEVRDAVRERRHPTREKMRSLRLTPGARLHWRDVPAPPPPGPLGAVVRPIAMATCDLDRALALGAMPFPMPLHLGHECVAEVVEVGERVADVRPGDRVVVPFQINCGACFACLHRHTGNCLAVPPFSSYGFGVTTGHRGGTYADLVAVPFADAMLVPLPHGVDPVAAASVADTISDAYRHVGPHLPGLLRRDPAAEVLVIAALDRSMIYSPSVPLYAGMIALALGARTVHLVDARAHVRSHAERLGMNPLRPKELRRLPPASLVVSVTMPKGLWPSLRATAPDGICSSAGGLEHALRIPAVQLFARNATLHVGRTHARAVIPSVLELMADGRLRPERVITVHGTLDEAPRLLREHYLDGGTKTVLTV</sequence>
<dbReference type="Gene3D" id="3.90.180.10">
    <property type="entry name" value="Medium-chain alcohol dehydrogenases, catalytic domain"/>
    <property type="match status" value="1"/>
</dbReference>
<dbReference type="OrthoDB" id="241504at2"/>
<dbReference type="EMBL" id="SGWQ01000003">
    <property type="protein sequence ID" value="RZS40732.1"/>
    <property type="molecule type" value="Genomic_DNA"/>
</dbReference>
<dbReference type="AlphaFoldDB" id="A0A4Q7KYI5"/>
<comment type="caution">
    <text evidence="5">The sequence shown here is derived from an EMBL/GenBank/DDBJ whole genome shotgun (WGS) entry which is preliminary data.</text>
</comment>
<dbReference type="Pfam" id="PF08240">
    <property type="entry name" value="ADH_N"/>
    <property type="match status" value="1"/>
</dbReference>
<dbReference type="SUPFAM" id="SSF51735">
    <property type="entry name" value="NAD(P)-binding Rossmann-fold domains"/>
    <property type="match status" value="1"/>
</dbReference>
<keyword evidence="2" id="KW-0479">Metal-binding</keyword>
<name>A0A4Q7KYI5_9PSEU</name>
<evidence type="ECO:0000256" key="3">
    <source>
        <dbReference type="ARBA" id="ARBA00022833"/>
    </source>
</evidence>
<dbReference type="PANTHER" id="PTHR42813:SF7">
    <property type="entry name" value="ALCOHOL DEHYDROGENASE (ZN-DEPENDENT)-RELATED"/>
    <property type="match status" value="1"/>
</dbReference>
<keyword evidence="6" id="KW-1185">Reference proteome</keyword>
<dbReference type="PANTHER" id="PTHR42813">
    <property type="entry name" value="ZINC-TYPE ALCOHOL DEHYDROGENASE-LIKE"/>
    <property type="match status" value="1"/>
</dbReference>
<gene>
    <name evidence="5" type="ORF">EV193_10344</name>
</gene>
<accession>A0A4Q7KYI5</accession>
<feature type="domain" description="Alcohol dehydrogenase-like N-terminal" evidence="4">
    <location>
        <begin position="87"/>
        <end position="200"/>
    </location>
</feature>
<dbReference type="InterPro" id="IPR011032">
    <property type="entry name" value="GroES-like_sf"/>
</dbReference>
<evidence type="ECO:0000256" key="2">
    <source>
        <dbReference type="ARBA" id="ARBA00022723"/>
    </source>
</evidence>
<dbReference type="GO" id="GO:0046872">
    <property type="term" value="F:metal ion binding"/>
    <property type="evidence" value="ECO:0007669"/>
    <property type="project" value="UniProtKB-KW"/>
</dbReference>